<dbReference type="Proteomes" id="UP000809621">
    <property type="component" value="Unassembled WGS sequence"/>
</dbReference>
<evidence type="ECO:0000256" key="2">
    <source>
        <dbReference type="ARBA" id="ARBA00022839"/>
    </source>
</evidence>
<dbReference type="PANTHER" id="PTHR30231">
    <property type="entry name" value="DNA POLYMERASE III SUBUNIT EPSILON"/>
    <property type="match status" value="1"/>
</dbReference>
<reference evidence="4 5" key="1">
    <citation type="submission" date="2021-02" db="EMBL/GenBank/DDBJ databases">
        <authorList>
            <person name="Park J.-S."/>
        </authorList>
    </citation>
    <scope>NUCLEOTIDE SEQUENCE [LARGE SCALE GENOMIC DNA]</scope>
    <source>
        <strain evidence="4 5">188UL20-2</strain>
    </source>
</reference>
<evidence type="ECO:0000313" key="5">
    <source>
        <dbReference type="Proteomes" id="UP000809621"/>
    </source>
</evidence>
<keyword evidence="2 4" id="KW-0378">Hydrolase</keyword>
<gene>
    <name evidence="4" type="ORF">JQC93_17725</name>
</gene>
<keyword evidence="5" id="KW-1185">Reference proteome</keyword>
<keyword evidence="2 4" id="KW-0269">Exonuclease</keyword>
<dbReference type="EMBL" id="JAFEUM010000009">
    <property type="protein sequence ID" value="MBM7038237.1"/>
    <property type="molecule type" value="Genomic_DNA"/>
</dbReference>
<dbReference type="InterPro" id="IPR036397">
    <property type="entry name" value="RNaseH_sf"/>
</dbReference>
<dbReference type="SMART" id="SM00479">
    <property type="entry name" value="EXOIII"/>
    <property type="match status" value="1"/>
</dbReference>
<feature type="domain" description="Exonuclease" evidence="3">
    <location>
        <begin position="29"/>
        <end position="202"/>
    </location>
</feature>
<sequence>MNWLTRIWWKHKFKESPYAHLFEPHRGEEYVALDCETTSLDPLHAELVSIAATKIVGNRVLTSQPFEIKLLPPDSLAEDSVKVHQIRHQDLVQGATEEEALEALISFIGNRPIVGYHIRYDKKILDLACIKHKGFPLPNRIIEVADIYHDKLEQQLPNGYFDLSMDAICRHLDIPITNKHNALADAIVAALIYVRLTHGSFPTFAHSTYPSK</sequence>
<dbReference type="Pfam" id="PF00929">
    <property type="entry name" value="RNase_T"/>
    <property type="match status" value="1"/>
</dbReference>
<dbReference type="SUPFAM" id="SSF53098">
    <property type="entry name" value="Ribonuclease H-like"/>
    <property type="match status" value="1"/>
</dbReference>
<dbReference type="InterPro" id="IPR013520">
    <property type="entry name" value="Ribonucl_H"/>
</dbReference>
<evidence type="ECO:0000259" key="3">
    <source>
        <dbReference type="SMART" id="SM00479"/>
    </source>
</evidence>
<evidence type="ECO:0000313" key="4">
    <source>
        <dbReference type="EMBL" id="MBM7038237.1"/>
    </source>
</evidence>
<protein>
    <submittedName>
        <fullName evidence="4">3'-5' exonuclease</fullName>
    </submittedName>
</protein>
<dbReference type="RefSeq" id="WP_205159706.1">
    <property type="nucleotide sequence ID" value="NZ_JAFEUM010000009.1"/>
</dbReference>
<accession>A0ABS2HQ53</accession>
<evidence type="ECO:0000256" key="1">
    <source>
        <dbReference type="ARBA" id="ARBA00022722"/>
    </source>
</evidence>
<dbReference type="CDD" id="cd06127">
    <property type="entry name" value="DEDDh"/>
    <property type="match status" value="1"/>
</dbReference>
<name>A0ABS2HQ53_9VIBR</name>
<dbReference type="InterPro" id="IPR012337">
    <property type="entry name" value="RNaseH-like_sf"/>
</dbReference>
<dbReference type="PANTHER" id="PTHR30231:SF7">
    <property type="entry name" value="BLR4117 PROTEIN"/>
    <property type="match status" value="1"/>
</dbReference>
<organism evidence="4 5">
    <name type="scientific">Vibrio ulleungensis</name>
    <dbReference type="NCBI Taxonomy" id="2807619"/>
    <lineage>
        <taxon>Bacteria</taxon>
        <taxon>Pseudomonadati</taxon>
        <taxon>Pseudomonadota</taxon>
        <taxon>Gammaproteobacteria</taxon>
        <taxon>Vibrionales</taxon>
        <taxon>Vibrionaceae</taxon>
        <taxon>Vibrio</taxon>
    </lineage>
</organism>
<dbReference type="NCBIfam" id="NF006601">
    <property type="entry name" value="PRK09145.1"/>
    <property type="match status" value="1"/>
</dbReference>
<keyword evidence="1" id="KW-0540">Nuclease</keyword>
<dbReference type="Gene3D" id="3.30.420.10">
    <property type="entry name" value="Ribonuclease H-like superfamily/Ribonuclease H"/>
    <property type="match status" value="1"/>
</dbReference>
<comment type="caution">
    <text evidence="4">The sequence shown here is derived from an EMBL/GenBank/DDBJ whole genome shotgun (WGS) entry which is preliminary data.</text>
</comment>
<dbReference type="GO" id="GO:0004527">
    <property type="term" value="F:exonuclease activity"/>
    <property type="evidence" value="ECO:0007669"/>
    <property type="project" value="UniProtKB-KW"/>
</dbReference>
<proteinExistence type="predicted"/>